<dbReference type="STRING" id="292564.Cyagr_1644"/>
<protein>
    <recommendedName>
        <fullName evidence="3">Probable endolytic peptidoglycan transglycosylase RlpA</fullName>
        <ecNumber evidence="3">4.2.2.-</ecNumber>
    </recommendedName>
</protein>
<dbReference type="OrthoDB" id="9779128at2"/>
<dbReference type="GO" id="GO:0000270">
    <property type="term" value="P:peptidoglycan metabolic process"/>
    <property type="evidence" value="ECO:0007669"/>
    <property type="project" value="UniProtKB-UniRule"/>
</dbReference>
<evidence type="ECO:0000313" key="7">
    <source>
        <dbReference type="Proteomes" id="UP000010388"/>
    </source>
</evidence>
<dbReference type="Gene3D" id="2.40.40.10">
    <property type="entry name" value="RlpA-like domain"/>
    <property type="match status" value="1"/>
</dbReference>
<dbReference type="EMBL" id="CP003495">
    <property type="protein sequence ID" value="AFY28795.1"/>
    <property type="molecule type" value="Genomic_DNA"/>
</dbReference>
<dbReference type="GO" id="GO:0008932">
    <property type="term" value="F:lytic endotransglycosylase activity"/>
    <property type="evidence" value="ECO:0007669"/>
    <property type="project" value="UniProtKB-UniRule"/>
</dbReference>
<evidence type="ECO:0000256" key="4">
    <source>
        <dbReference type="RuleBase" id="RU003495"/>
    </source>
</evidence>
<comment type="similarity">
    <text evidence="3 4">Belongs to the RlpA family.</text>
</comment>
<dbReference type="InterPro" id="IPR034718">
    <property type="entry name" value="RlpA"/>
</dbReference>
<organism evidence="6 7">
    <name type="scientific">Cyanobium gracile (strain ATCC 27147 / PCC 6307)</name>
    <dbReference type="NCBI Taxonomy" id="292564"/>
    <lineage>
        <taxon>Bacteria</taxon>
        <taxon>Bacillati</taxon>
        <taxon>Cyanobacteriota</taxon>
        <taxon>Cyanophyceae</taxon>
        <taxon>Synechococcales</taxon>
        <taxon>Prochlorococcaceae</taxon>
        <taxon>Cyanobium</taxon>
    </lineage>
</organism>
<feature type="domain" description="RlpA-like protein double-psi beta-barrel" evidence="5">
    <location>
        <begin position="71"/>
        <end position="159"/>
    </location>
</feature>
<dbReference type="EC" id="4.2.2.-" evidence="3"/>
<sequence length="164" mass="17198" precursor="true">MRVTQLLGTAALLFTSSIAPAQAGSLTATQAPGSSVAIRPADFPSSWERFVDEIRPVPTASNLIASAGRVSTGQASWYGPGFFGNRTASGEVFRPGTLTAAHRTLPFGTMVRVTNLWNGRSAVVRINDRGPFHGNRVIDLAHGAAKELGLTASGIADVKLEVLP</sequence>
<dbReference type="Pfam" id="PF03330">
    <property type="entry name" value="DPBB_1"/>
    <property type="match status" value="1"/>
</dbReference>
<dbReference type="HOGENOM" id="CLU_042923_6_4_3"/>
<dbReference type="GO" id="GO:0071555">
    <property type="term" value="P:cell wall organization"/>
    <property type="evidence" value="ECO:0007669"/>
    <property type="project" value="UniProtKB-KW"/>
</dbReference>
<evidence type="ECO:0000256" key="3">
    <source>
        <dbReference type="HAMAP-Rule" id="MF_02071"/>
    </source>
</evidence>
<feature type="chain" id="PRO_5009992172" description="Probable endolytic peptidoglycan transglycosylase RlpA" evidence="3">
    <location>
        <begin position="22"/>
        <end position="164"/>
    </location>
</feature>
<dbReference type="Proteomes" id="UP000010388">
    <property type="component" value="Chromosome"/>
</dbReference>
<dbReference type="PATRIC" id="fig|292564.3.peg.1561"/>
<feature type="signal peptide" evidence="3">
    <location>
        <begin position="1"/>
        <end position="21"/>
    </location>
</feature>
<evidence type="ECO:0000313" key="6">
    <source>
        <dbReference type="EMBL" id="AFY28795.1"/>
    </source>
</evidence>
<evidence type="ECO:0000256" key="1">
    <source>
        <dbReference type="ARBA" id="ARBA00023239"/>
    </source>
</evidence>
<keyword evidence="6" id="KW-0449">Lipoprotein</keyword>
<reference evidence="7" key="1">
    <citation type="journal article" date="2013" name="Proc. Natl. Acad. Sci. U.S.A.">
        <title>Improving the coverage of the cyanobacterial phylum using diversity-driven genome sequencing.</title>
        <authorList>
            <person name="Shih P.M."/>
            <person name="Wu D."/>
            <person name="Latifi A."/>
            <person name="Axen S.D."/>
            <person name="Fewer D.P."/>
            <person name="Talla E."/>
            <person name="Calteau A."/>
            <person name="Cai F."/>
            <person name="Tandeau de Marsac N."/>
            <person name="Rippka R."/>
            <person name="Herdman M."/>
            <person name="Sivonen K."/>
            <person name="Coursin T."/>
            <person name="Laurent T."/>
            <person name="Goodwin L."/>
            <person name="Nolan M."/>
            <person name="Davenport K.W."/>
            <person name="Han C.S."/>
            <person name="Rubin E.M."/>
            <person name="Eisen J.A."/>
            <person name="Woyke T."/>
            <person name="Gugger M."/>
            <person name="Kerfeld C.A."/>
        </authorList>
    </citation>
    <scope>NUCLEOTIDE SEQUENCE [LARGE SCALE GENOMIC DNA]</scope>
    <source>
        <strain evidence="7">ATCC 27147 / PCC 6307</strain>
    </source>
</reference>
<name>K9P6Q3_CYAGP</name>
<dbReference type="InterPro" id="IPR012997">
    <property type="entry name" value="RplA"/>
</dbReference>
<accession>K9P6Q3</accession>
<dbReference type="HAMAP" id="MF_02071">
    <property type="entry name" value="RlpA"/>
    <property type="match status" value="1"/>
</dbReference>
<dbReference type="NCBIfam" id="TIGR00413">
    <property type="entry name" value="rlpA"/>
    <property type="match status" value="1"/>
</dbReference>
<dbReference type="RefSeq" id="WP_015109245.1">
    <property type="nucleotide sequence ID" value="NC_019675.1"/>
</dbReference>
<keyword evidence="1 3" id="KW-0456">Lyase</keyword>
<keyword evidence="2 3" id="KW-0961">Cell wall biogenesis/degradation</keyword>
<dbReference type="InterPro" id="IPR009009">
    <property type="entry name" value="RlpA-like_DPBB"/>
</dbReference>
<proteinExistence type="inferred from homology"/>
<evidence type="ECO:0000256" key="2">
    <source>
        <dbReference type="ARBA" id="ARBA00023316"/>
    </source>
</evidence>
<dbReference type="CDD" id="cd22268">
    <property type="entry name" value="DPBB_RlpA-like"/>
    <property type="match status" value="1"/>
</dbReference>
<gene>
    <name evidence="3" type="primary">rlpA</name>
    <name evidence="6" type="ordered locus">Cyagr_1644</name>
</gene>
<dbReference type="KEGG" id="cgc:Cyagr_1644"/>
<keyword evidence="3" id="KW-0732">Signal</keyword>
<dbReference type="AlphaFoldDB" id="K9P6Q3"/>
<comment type="function">
    <text evidence="3">Lytic transglycosylase with a strong preference for naked glycan strands that lack stem peptides.</text>
</comment>
<dbReference type="SUPFAM" id="SSF50685">
    <property type="entry name" value="Barwin-like endoglucanases"/>
    <property type="match status" value="1"/>
</dbReference>
<dbReference type="PANTHER" id="PTHR34183:SF8">
    <property type="entry name" value="ENDOLYTIC PEPTIDOGLYCAN TRANSGLYCOSYLASE RLPA-RELATED"/>
    <property type="match status" value="1"/>
</dbReference>
<dbReference type="PANTHER" id="PTHR34183">
    <property type="entry name" value="ENDOLYTIC PEPTIDOGLYCAN TRANSGLYCOSYLASE RLPA"/>
    <property type="match status" value="1"/>
</dbReference>
<dbReference type="eggNOG" id="COG0797">
    <property type="taxonomic scope" value="Bacteria"/>
</dbReference>
<dbReference type="InterPro" id="IPR036908">
    <property type="entry name" value="RlpA-like_sf"/>
</dbReference>
<evidence type="ECO:0000259" key="5">
    <source>
        <dbReference type="Pfam" id="PF03330"/>
    </source>
</evidence>